<protein>
    <submittedName>
        <fullName evidence="10">Ricin-type beta-trefoil lectin domain protein</fullName>
    </submittedName>
</protein>
<evidence type="ECO:0000313" key="10">
    <source>
        <dbReference type="EMBL" id="MEE4543309.1"/>
    </source>
</evidence>
<feature type="chain" id="PRO_5046748220" evidence="8">
    <location>
        <begin position="24"/>
        <end position="370"/>
    </location>
</feature>
<evidence type="ECO:0000313" key="11">
    <source>
        <dbReference type="Proteomes" id="UP001344658"/>
    </source>
</evidence>
<evidence type="ECO:0000256" key="1">
    <source>
        <dbReference type="ARBA" id="ARBA00004613"/>
    </source>
</evidence>
<proteinExistence type="predicted"/>
<evidence type="ECO:0000256" key="8">
    <source>
        <dbReference type="SAM" id="SignalP"/>
    </source>
</evidence>
<dbReference type="RefSeq" id="WP_330795588.1">
    <property type="nucleotide sequence ID" value="NZ_JAZEWV010000010.1"/>
</dbReference>
<dbReference type="PANTHER" id="PTHR42061:SF6">
    <property type="entry name" value="ENDO-CHITOSANASE"/>
    <property type="match status" value="1"/>
</dbReference>
<dbReference type="InterPro" id="IPR000772">
    <property type="entry name" value="Ricin_B_lectin"/>
</dbReference>
<dbReference type="Gene3D" id="2.80.10.50">
    <property type="match status" value="2"/>
</dbReference>
<evidence type="ECO:0000259" key="9">
    <source>
        <dbReference type="SMART" id="SM00458"/>
    </source>
</evidence>
<keyword evidence="4" id="KW-0378">Hydrolase</keyword>
<dbReference type="Pfam" id="PF00652">
    <property type="entry name" value="Ricin_B_lectin"/>
    <property type="match status" value="1"/>
</dbReference>
<keyword evidence="6" id="KW-0326">Glycosidase</keyword>
<comment type="caution">
    <text evidence="10">The sequence shown here is derived from an EMBL/GenBank/DDBJ whole genome shotgun (WGS) entry which is preliminary data.</text>
</comment>
<evidence type="ECO:0000256" key="4">
    <source>
        <dbReference type="ARBA" id="ARBA00022801"/>
    </source>
</evidence>
<sequence>MRLGLTALGVAVATIAAAATAGASNSAAAPAVVAAAGPTAAQLLAKTSSCGAASNGKYATDDGGAATVSICKNGSAYFWTSDMDIDCDGVTTSHCSPSTDPWYQAQTSFNTSTGAYFTSDVTRYFVIPLPSSRFDYRSAGISPGSVAAVVYNGRVAYAVFADEGPDDIIGEGSYALATALGIDPDPDTGGTEGPVTFVVFPGKVPNPVENNTTIDAVGSAAATTWVGASGTTGGTTGGTTPPPAGGGQIVGYGGKCVDVAGASSTNGAAVQLYGCNGTTAQTWSAGSDGTLRALGKCMDVTSAGTANGAKVQLYDCNGTAAQHWTHTGAALVNAGSGKCLDATGPSSADGTRLQIWSCTGAANQSWTLAS</sequence>
<dbReference type="PROSITE" id="PS50231">
    <property type="entry name" value="RICIN_B_LECTIN"/>
    <property type="match status" value="1"/>
</dbReference>
<gene>
    <name evidence="10" type="ORF">V2S66_15190</name>
</gene>
<organism evidence="10 11">
    <name type="scientific">Actinacidiphila polyblastidii</name>
    <dbReference type="NCBI Taxonomy" id="3110430"/>
    <lineage>
        <taxon>Bacteria</taxon>
        <taxon>Bacillati</taxon>
        <taxon>Actinomycetota</taxon>
        <taxon>Actinomycetes</taxon>
        <taxon>Kitasatosporales</taxon>
        <taxon>Streptomycetaceae</taxon>
        <taxon>Actinacidiphila</taxon>
    </lineage>
</organism>
<dbReference type="PANTHER" id="PTHR42061">
    <property type="entry name" value="ENDO-CHITOSANASE"/>
    <property type="match status" value="1"/>
</dbReference>
<dbReference type="SMART" id="SM00458">
    <property type="entry name" value="RICIN"/>
    <property type="match status" value="1"/>
</dbReference>
<keyword evidence="3 8" id="KW-0732">Signal</keyword>
<evidence type="ECO:0000256" key="2">
    <source>
        <dbReference type="ARBA" id="ARBA00022525"/>
    </source>
</evidence>
<feature type="signal peptide" evidence="8">
    <location>
        <begin position="1"/>
        <end position="23"/>
    </location>
</feature>
<dbReference type="CDD" id="cd23451">
    <property type="entry name" value="beta-trefoil_Ricin_laminarinase"/>
    <property type="match status" value="1"/>
</dbReference>
<accession>A0ABU7PBX0</accession>
<keyword evidence="11" id="KW-1185">Reference proteome</keyword>
<keyword evidence="5" id="KW-0119">Carbohydrate metabolism</keyword>
<dbReference type="InterPro" id="IPR035992">
    <property type="entry name" value="Ricin_B-like_lectins"/>
</dbReference>
<dbReference type="Pfam" id="PF07335">
    <property type="entry name" value="Glyco_hydro_75"/>
    <property type="match status" value="1"/>
</dbReference>
<dbReference type="EMBL" id="JAZEWV010000010">
    <property type="protein sequence ID" value="MEE4543309.1"/>
    <property type="molecule type" value="Genomic_DNA"/>
</dbReference>
<reference evidence="10 11" key="1">
    <citation type="submission" date="2023-12" db="EMBL/GenBank/DDBJ databases">
        <title>Streptomyces sp. V4-01.</title>
        <authorList>
            <person name="Somphong A."/>
            <person name="Phongsopitanun W."/>
        </authorList>
    </citation>
    <scope>NUCLEOTIDE SEQUENCE [LARGE SCALE GENOMIC DNA]</scope>
    <source>
        <strain evidence="10 11">V4-01</strain>
    </source>
</reference>
<evidence type="ECO:0000256" key="6">
    <source>
        <dbReference type="ARBA" id="ARBA00023295"/>
    </source>
</evidence>
<evidence type="ECO:0000256" key="3">
    <source>
        <dbReference type="ARBA" id="ARBA00022729"/>
    </source>
</evidence>
<comment type="subcellular location">
    <subcellularLocation>
        <location evidence="1">Secreted</location>
    </subcellularLocation>
</comment>
<keyword evidence="7" id="KW-0624">Polysaccharide degradation</keyword>
<evidence type="ECO:0000256" key="7">
    <source>
        <dbReference type="ARBA" id="ARBA00023326"/>
    </source>
</evidence>
<dbReference type="SUPFAM" id="SSF50370">
    <property type="entry name" value="Ricin B-like lectins"/>
    <property type="match status" value="1"/>
</dbReference>
<name>A0ABU7PBX0_9ACTN</name>
<feature type="domain" description="Ricin B lectin" evidence="9">
    <location>
        <begin position="244"/>
        <end position="369"/>
    </location>
</feature>
<dbReference type="InterPro" id="IPR009939">
    <property type="entry name" value="Chitosanase_fungal"/>
</dbReference>
<evidence type="ECO:0000256" key="5">
    <source>
        <dbReference type="ARBA" id="ARBA00023277"/>
    </source>
</evidence>
<dbReference type="Proteomes" id="UP001344658">
    <property type="component" value="Unassembled WGS sequence"/>
</dbReference>
<keyword evidence="2" id="KW-0964">Secreted</keyword>